<dbReference type="EMBL" id="VTOU01000003">
    <property type="protein sequence ID" value="TZG25572.1"/>
    <property type="molecule type" value="Genomic_DNA"/>
</dbReference>
<dbReference type="RefSeq" id="WP_149522379.1">
    <property type="nucleotide sequence ID" value="NZ_VTOU01000003.1"/>
</dbReference>
<evidence type="ECO:0000313" key="2">
    <source>
        <dbReference type="EMBL" id="TZG25572.1"/>
    </source>
</evidence>
<comment type="caution">
    <text evidence="2">The sequence shown here is derived from an EMBL/GenBank/DDBJ whole genome shotgun (WGS) entry which is preliminary data.</text>
</comment>
<organism evidence="2 3">
    <name type="scientific">Sphingomonas montanisoli</name>
    <dbReference type="NCBI Taxonomy" id="2606412"/>
    <lineage>
        <taxon>Bacteria</taxon>
        <taxon>Pseudomonadati</taxon>
        <taxon>Pseudomonadota</taxon>
        <taxon>Alphaproteobacteria</taxon>
        <taxon>Sphingomonadales</taxon>
        <taxon>Sphingomonadaceae</taxon>
        <taxon>Sphingomonas</taxon>
    </lineage>
</organism>
<keyword evidence="3" id="KW-1185">Reference proteome</keyword>
<evidence type="ECO:0000259" key="1">
    <source>
        <dbReference type="Pfam" id="PF13550"/>
    </source>
</evidence>
<accession>A0A5D9C2T4</accession>
<name>A0A5D9C2T4_9SPHN</name>
<sequence>MSKKIVNPLLIAAAIAVNVVPGVGQLASIGLLSTTATTVIGTVTALGVSAALSTVAGVAGLGPKSPKATLSQLDRLSASINPSASRKFVFGRGPFGSDIRYVEPSGTDQEYVDYIIACAAHRVESIDELWIDDLLAWTPGTGPQGKYAGYLTVTPVLEGNALNTVPINGGLKWGSTRRLTGCAYIHVRIKRTGNSKKAESPFVSGLSSRLTIVGNGAPVYDPRFDSTVPGGSGSQRANDQSTWAFTASGLGQGRNLALQTLTYQLGWRINGKLSVGPGTPPQRINLASYITAANLCDEDILRADGSTEKRYTGAGVFGEDMEPAAVLDAQCTACNGAIRDAGGKLELIVRHNDLADVAVDLTDDDILGPGTWEPVEDLEQTYNVVRGRYVDPSANSLYQLVDYPEVRIAANDGVDRVLPLDLPLIDGVARAQRIAKQVLQRRQYRGKFSAEFGARAWNAKVGDIVRVTLSAAGWVNKPFRVEAQLISITGSCPMVLREESSEIYRWEQDDRAGVEAAPPTRYDPTNAPYIRALYDGSVEYSDGTKIEDLKPAEAGATAGMTDAEAAALAALDADTAAALAAIAAAEAVIADLEDQAAALVDSIDGIAADIIAQGGEINALETTTAAQGALIATNALTISNVAGDVATLTTKVVAGAQLLKNGSFENGFVDWSAWGNGGTWQTGSGAPWGSIAFLPTPP</sequence>
<feature type="domain" description="Tip attachment protein J" evidence="1">
    <location>
        <begin position="320"/>
        <end position="470"/>
    </location>
</feature>
<proteinExistence type="predicted"/>
<feature type="non-terminal residue" evidence="2">
    <location>
        <position position="698"/>
    </location>
</feature>
<dbReference type="Proteomes" id="UP000322077">
    <property type="component" value="Unassembled WGS sequence"/>
</dbReference>
<protein>
    <recommendedName>
        <fullName evidence="1">Tip attachment protein J domain-containing protein</fullName>
    </recommendedName>
</protein>
<reference evidence="2 3" key="1">
    <citation type="submission" date="2019-08" db="EMBL/GenBank/DDBJ databases">
        <authorList>
            <person name="Wang G."/>
            <person name="Xu Z."/>
        </authorList>
    </citation>
    <scope>NUCLEOTIDE SEQUENCE [LARGE SCALE GENOMIC DNA]</scope>
    <source>
        <strain evidence="2 3">ZX</strain>
    </source>
</reference>
<dbReference type="AlphaFoldDB" id="A0A5D9C2T4"/>
<gene>
    <name evidence="2" type="ORF">FYJ91_11125</name>
</gene>
<evidence type="ECO:0000313" key="3">
    <source>
        <dbReference type="Proteomes" id="UP000322077"/>
    </source>
</evidence>
<dbReference type="Pfam" id="PF13550">
    <property type="entry name" value="Phage-tail_3"/>
    <property type="match status" value="1"/>
</dbReference>
<dbReference type="InterPro" id="IPR032876">
    <property type="entry name" value="J_dom"/>
</dbReference>